<dbReference type="WBParaSite" id="MCU_010444-RA">
    <property type="protein sequence ID" value="MCU_010444-RA"/>
    <property type="gene ID" value="MCU_010444"/>
</dbReference>
<feature type="compositionally biased region" description="Basic and acidic residues" evidence="1">
    <location>
        <begin position="80"/>
        <end position="92"/>
    </location>
</feature>
<dbReference type="AlphaFoldDB" id="A0A5K3FR27"/>
<name>A0A5K3FR27_MESCO</name>
<accession>A0A5K3FR27</accession>
<feature type="compositionally biased region" description="Basic residues" evidence="1">
    <location>
        <begin position="68"/>
        <end position="77"/>
    </location>
</feature>
<evidence type="ECO:0000256" key="1">
    <source>
        <dbReference type="SAM" id="MobiDB-lite"/>
    </source>
</evidence>
<protein>
    <submittedName>
        <fullName evidence="2">Secreted protein</fullName>
    </submittedName>
</protein>
<proteinExistence type="predicted"/>
<reference evidence="2" key="1">
    <citation type="submission" date="2019-11" db="UniProtKB">
        <authorList>
            <consortium name="WormBaseParasite"/>
        </authorList>
    </citation>
    <scope>IDENTIFICATION</scope>
</reference>
<evidence type="ECO:0000313" key="2">
    <source>
        <dbReference type="WBParaSite" id="MCU_010444-RA"/>
    </source>
</evidence>
<sequence length="106" mass="11557">MVCTCVADCHVINSPNYMAISSLNECGDVGESPASLILVIGSSLSVLRNYAFLWPVGLGRCVGENPRTSRKRTRRVAKSASRDDSHTDGDGRCHERLDIVQISFCN</sequence>
<organism evidence="2">
    <name type="scientific">Mesocestoides corti</name>
    <name type="common">Flatworm</name>
    <dbReference type="NCBI Taxonomy" id="53468"/>
    <lineage>
        <taxon>Eukaryota</taxon>
        <taxon>Metazoa</taxon>
        <taxon>Spiralia</taxon>
        <taxon>Lophotrochozoa</taxon>
        <taxon>Platyhelminthes</taxon>
        <taxon>Cestoda</taxon>
        <taxon>Eucestoda</taxon>
        <taxon>Cyclophyllidea</taxon>
        <taxon>Mesocestoididae</taxon>
        <taxon>Mesocestoides</taxon>
    </lineage>
</organism>
<feature type="region of interest" description="Disordered" evidence="1">
    <location>
        <begin position="66"/>
        <end position="92"/>
    </location>
</feature>